<dbReference type="AlphaFoldDB" id="A0A956RRC1"/>
<comment type="caution">
    <text evidence="8">The sequence shown here is derived from an EMBL/GenBank/DDBJ whole genome shotgun (WGS) entry which is preliminary data.</text>
</comment>
<dbReference type="InterPro" id="IPR058240">
    <property type="entry name" value="rSAM_sf"/>
</dbReference>
<keyword evidence="3" id="KW-0949">S-adenosyl-L-methionine</keyword>
<evidence type="ECO:0000256" key="2">
    <source>
        <dbReference type="ARBA" id="ARBA00022485"/>
    </source>
</evidence>
<keyword evidence="2" id="KW-0004">4Fe-4S</keyword>
<dbReference type="PANTHER" id="PTHR30352">
    <property type="entry name" value="PYRUVATE FORMATE-LYASE-ACTIVATING ENZYME"/>
    <property type="match status" value="1"/>
</dbReference>
<evidence type="ECO:0000313" key="8">
    <source>
        <dbReference type="EMBL" id="MCA9729895.1"/>
    </source>
</evidence>
<dbReference type="Proteomes" id="UP000697710">
    <property type="component" value="Unassembled WGS sequence"/>
</dbReference>
<gene>
    <name evidence="8" type="primary">amrS</name>
    <name evidence="8" type="ORF">KC729_19585</name>
</gene>
<reference evidence="8" key="2">
    <citation type="journal article" date="2021" name="Microbiome">
        <title>Successional dynamics and alternative stable states in a saline activated sludge microbial community over 9 years.</title>
        <authorList>
            <person name="Wang Y."/>
            <person name="Ye J."/>
            <person name="Ju F."/>
            <person name="Liu L."/>
            <person name="Boyd J.A."/>
            <person name="Deng Y."/>
            <person name="Parks D.H."/>
            <person name="Jiang X."/>
            <person name="Yin X."/>
            <person name="Woodcroft B.J."/>
            <person name="Tyson G.W."/>
            <person name="Hugenholtz P."/>
            <person name="Polz M.F."/>
            <person name="Zhang T."/>
        </authorList>
    </citation>
    <scope>NUCLEOTIDE SEQUENCE</scope>
    <source>
        <strain evidence="8">HKST-UBA01</strain>
    </source>
</reference>
<dbReference type="Gene3D" id="3.20.20.70">
    <property type="entry name" value="Aldolase class I"/>
    <property type="match status" value="1"/>
</dbReference>
<dbReference type="GO" id="GO:0046872">
    <property type="term" value="F:metal ion binding"/>
    <property type="evidence" value="ECO:0007669"/>
    <property type="project" value="UniProtKB-KW"/>
</dbReference>
<evidence type="ECO:0000256" key="6">
    <source>
        <dbReference type="ARBA" id="ARBA00023014"/>
    </source>
</evidence>
<dbReference type="SFLD" id="SFLDG01101">
    <property type="entry name" value="Uncharacterised_Radical_SAM_Su"/>
    <property type="match status" value="1"/>
</dbReference>
<feature type="domain" description="Radical SAM core" evidence="7">
    <location>
        <begin position="157"/>
        <end position="370"/>
    </location>
</feature>
<dbReference type="PROSITE" id="PS51918">
    <property type="entry name" value="RADICAL_SAM"/>
    <property type="match status" value="1"/>
</dbReference>
<dbReference type="NCBIfam" id="TIGR04337">
    <property type="entry name" value="AmmeMemoSam_rS"/>
    <property type="match status" value="1"/>
</dbReference>
<dbReference type="GO" id="GO:0051539">
    <property type="term" value="F:4 iron, 4 sulfur cluster binding"/>
    <property type="evidence" value="ECO:0007669"/>
    <property type="project" value="UniProtKB-KW"/>
</dbReference>
<evidence type="ECO:0000313" key="9">
    <source>
        <dbReference type="Proteomes" id="UP000697710"/>
    </source>
</evidence>
<dbReference type="EMBL" id="JAGQHR010000888">
    <property type="protein sequence ID" value="MCA9729895.1"/>
    <property type="molecule type" value="Genomic_DNA"/>
</dbReference>
<sequence>MDRASDSLGRERSRGPSRRAFLRTSIGLGLSLAGLESLSPTDAERVLRILSGEAKAAGFPPDFLREAPRARYWTSDLLASDCTRCHSSAFEAHLRSGNHESNLVKCELCAQRCVLKDGDRGRCRARINVGGELRSLVYGRPITVHVDPIEKGPFYHFLPGSRSFCLATAGCPLSCKFCQNWEISQARPEDRRPPFTSAADLVSASHDRGVETITFTYNEPTVYAEYVCDVAREARRQGLRSTVVSCGFMTAAPLGEICDVIDAIKFDLKGFDQQFYDRVCEAELEPVLRSIRQVARSNVHLEVVNLVVPTLNDSDRMLRGLVDWMMGELGPDVPLHFSRFSPAFQLGNLAPTPLATLERARELAQAAGLRYVYVGNAPGHAGAHTYCPTCGALLIERSGFFVVANRLVEGTCGACGTHIPGVWL</sequence>
<accession>A0A956RRC1</accession>
<evidence type="ECO:0000256" key="3">
    <source>
        <dbReference type="ARBA" id="ARBA00022691"/>
    </source>
</evidence>
<evidence type="ECO:0000256" key="4">
    <source>
        <dbReference type="ARBA" id="ARBA00022723"/>
    </source>
</evidence>
<dbReference type="InterPro" id="IPR007197">
    <property type="entry name" value="rSAM"/>
</dbReference>
<reference evidence="8" key="1">
    <citation type="submission" date="2020-04" db="EMBL/GenBank/DDBJ databases">
        <authorList>
            <person name="Zhang T."/>
        </authorList>
    </citation>
    <scope>NUCLEOTIDE SEQUENCE</scope>
    <source>
        <strain evidence="8">HKST-UBA01</strain>
    </source>
</reference>
<dbReference type="SFLD" id="SFLDS00029">
    <property type="entry name" value="Radical_SAM"/>
    <property type="match status" value="1"/>
</dbReference>
<dbReference type="CDD" id="cd01335">
    <property type="entry name" value="Radical_SAM"/>
    <property type="match status" value="1"/>
</dbReference>
<dbReference type="PANTHER" id="PTHR30352:SF5">
    <property type="entry name" value="PYRUVATE FORMATE-LYASE 1-ACTIVATING ENZYME"/>
    <property type="match status" value="1"/>
</dbReference>
<protein>
    <submittedName>
        <fullName evidence="8">AmmeMemoRadiSam system radical SAM enzyme</fullName>
    </submittedName>
</protein>
<dbReference type="Pfam" id="PF04055">
    <property type="entry name" value="Radical_SAM"/>
    <property type="match status" value="1"/>
</dbReference>
<keyword evidence="5" id="KW-0408">Iron</keyword>
<keyword evidence="4" id="KW-0479">Metal-binding</keyword>
<keyword evidence="6" id="KW-0411">Iron-sulfur</keyword>
<dbReference type="PROSITE" id="PS51318">
    <property type="entry name" value="TAT"/>
    <property type="match status" value="1"/>
</dbReference>
<proteinExistence type="predicted"/>
<dbReference type="InterPro" id="IPR034457">
    <property type="entry name" value="Organic_radical-activating"/>
</dbReference>
<dbReference type="InterPro" id="IPR006311">
    <property type="entry name" value="TAT_signal"/>
</dbReference>
<dbReference type="InterPro" id="IPR027596">
    <property type="entry name" value="AmmeMemoSam_rS"/>
</dbReference>
<comment type="cofactor">
    <cofactor evidence="1">
        <name>[4Fe-4S] cluster</name>
        <dbReference type="ChEBI" id="CHEBI:49883"/>
    </cofactor>
</comment>
<dbReference type="InterPro" id="IPR013785">
    <property type="entry name" value="Aldolase_TIM"/>
</dbReference>
<dbReference type="GO" id="GO:0003824">
    <property type="term" value="F:catalytic activity"/>
    <property type="evidence" value="ECO:0007669"/>
    <property type="project" value="InterPro"/>
</dbReference>
<evidence type="ECO:0000259" key="7">
    <source>
        <dbReference type="PROSITE" id="PS51918"/>
    </source>
</evidence>
<evidence type="ECO:0000256" key="1">
    <source>
        <dbReference type="ARBA" id="ARBA00001966"/>
    </source>
</evidence>
<name>A0A956RRC1_UNCEI</name>
<dbReference type="SUPFAM" id="SSF102114">
    <property type="entry name" value="Radical SAM enzymes"/>
    <property type="match status" value="1"/>
</dbReference>
<evidence type="ECO:0000256" key="5">
    <source>
        <dbReference type="ARBA" id="ARBA00023004"/>
    </source>
</evidence>
<organism evidence="8 9">
    <name type="scientific">Eiseniibacteriota bacterium</name>
    <dbReference type="NCBI Taxonomy" id="2212470"/>
    <lineage>
        <taxon>Bacteria</taxon>
        <taxon>Candidatus Eiseniibacteriota</taxon>
    </lineage>
</organism>